<dbReference type="AlphaFoldDB" id="A0A8J3G596"/>
<accession>A0A8J3G596</accession>
<proteinExistence type="predicted"/>
<comment type="caution">
    <text evidence="1">The sequence shown here is derived from an EMBL/GenBank/DDBJ whole genome shotgun (WGS) entry which is preliminary data.</text>
</comment>
<sequence length="71" mass="8070">MDSGIAAESSFKATGTLESIFIFLISVKIFKGNINVTKFKTNLRDLRRPNLLILKTNYFSEKMNLKKINDA</sequence>
<reference evidence="1" key="1">
    <citation type="journal article" date="2014" name="Int. J. Syst. Evol. Microbiol.">
        <title>Complete genome sequence of Corynebacterium casei LMG S-19264T (=DSM 44701T), isolated from a smear-ripened cheese.</title>
        <authorList>
            <consortium name="US DOE Joint Genome Institute (JGI-PGF)"/>
            <person name="Walter F."/>
            <person name="Albersmeier A."/>
            <person name="Kalinowski J."/>
            <person name="Ruckert C."/>
        </authorList>
    </citation>
    <scope>NUCLEOTIDE SEQUENCE</scope>
    <source>
        <strain evidence="1">KCTC 23224</strain>
    </source>
</reference>
<name>A0A8J3G596_9BACT</name>
<evidence type="ECO:0000313" key="1">
    <source>
        <dbReference type="EMBL" id="GHB36975.1"/>
    </source>
</evidence>
<organism evidence="1 2">
    <name type="scientific">Mongoliitalea lutea</name>
    <dbReference type="NCBI Taxonomy" id="849756"/>
    <lineage>
        <taxon>Bacteria</taxon>
        <taxon>Pseudomonadati</taxon>
        <taxon>Bacteroidota</taxon>
        <taxon>Cytophagia</taxon>
        <taxon>Cytophagales</taxon>
        <taxon>Cyclobacteriaceae</taxon>
        <taxon>Mongoliitalea</taxon>
    </lineage>
</organism>
<dbReference type="Proteomes" id="UP000642809">
    <property type="component" value="Unassembled WGS sequence"/>
</dbReference>
<protein>
    <submittedName>
        <fullName evidence="1">Uncharacterized protein</fullName>
    </submittedName>
</protein>
<keyword evidence="2" id="KW-1185">Reference proteome</keyword>
<dbReference type="EMBL" id="BMYF01000009">
    <property type="protein sequence ID" value="GHB36975.1"/>
    <property type="molecule type" value="Genomic_DNA"/>
</dbReference>
<evidence type="ECO:0000313" key="2">
    <source>
        <dbReference type="Proteomes" id="UP000642809"/>
    </source>
</evidence>
<gene>
    <name evidence="1" type="ORF">GCM10008106_17820</name>
</gene>
<reference evidence="1" key="2">
    <citation type="submission" date="2020-09" db="EMBL/GenBank/DDBJ databases">
        <authorList>
            <person name="Sun Q."/>
            <person name="Kim S."/>
        </authorList>
    </citation>
    <scope>NUCLEOTIDE SEQUENCE</scope>
    <source>
        <strain evidence="1">KCTC 23224</strain>
    </source>
</reference>